<dbReference type="Proteomes" id="UP000032180">
    <property type="component" value="Chromosome 12"/>
</dbReference>
<sequence>MAEAMTTGAVNSNSVRRRNTKSSRRPASVLIPRGGALPEVELLNFLTAHRVMGWVMLAGKLTD</sequence>
<dbReference type="Gramene" id="LPERR12G05430.1">
    <property type="protein sequence ID" value="LPERR12G05430.1"/>
    <property type="gene ID" value="LPERR12G05430"/>
</dbReference>
<organism evidence="2 3">
    <name type="scientific">Leersia perrieri</name>
    <dbReference type="NCBI Taxonomy" id="77586"/>
    <lineage>
        <taxon>Eukaryota</taxon>
        <taxon>Viridiplantae</taxon>
        <taxon>Streptophyta</taxon>
        <taxon>Embryophyta</taxon>
        <taxon>Tracheophyta</taxon>
        <taxon>Spermatophyta</taxon>
        <taxon>Magnoliopsida</taxon>
        <taxon>Liliopsida</taxon>
        <taxon>Poales</taxon>
        <taxon>Poaceae</taxon>
        <taxon>BOP clade</taxon>
        <taxon>Oryzoideae</taxon>
        <taxon>Oryzeae</taxon>
        <taxon>Oryzinae</taxon>
        <taxon>Leersia</taxon>
    </lineage>
</organism>
<evidence type="ECO:0000313" key="3">
    <source>
        <dbReference type="Proteomes" id="UP000032180"/>
    </source>
</evidence>
<accession>A0A0D9XXU5</accession>
<evidence type="ECO:0000313" key="2">
    <source>
        <dbReference type="EnsemblPlants" id="LPERR12G05430.1"/>
    </source>
</evidence>
<dbReference type="EnsemblPlants" id="LPERR12G05430.1">
    <property type="protein sequence ID" value="LPERR12G05430.1"/>
    <property type="gene ID" value="LPERR12G05430"/>
</dbReference>
<name>A0A0D9XXU5_9ORYZ</name>
<protein>
    <submittedName>
        <fullName evidence="2">Uncharacterized protein</fullName>
    </submittedName>
</protein>
<reference evidence="2 3" key="1">
    <citation type="submission" date="2012-08" db="EMBL/GenBank/DDBJ databases">
        <title>Oryza genome evolution.</title>
        <authorList>
            <person name="Wing R.A."/>
        </authorList>
    </citation>
    <scope>NUCLEOTIDE SEQUENCE</scope>
</reference>
<reference evidence="2" key="3">
    <citation type="submission" date="2015-04" db="UniProtKB">
        <authorList>
            <consortium name="EnsemblPlants"/>
        </authorList>
    </citation>
    <scope>IDENTIFICATION</scope>
</reference>
<feature type="region of interest" description="Disordered" evidence="1">
    <location>
        <begin position="1"/>
        <end position="27"/>
    </location>
</feature>
<dbReference type="AlphaFoldDB" id="A0A0D9XXU5"/>
<reference evidence="3" key="2">
    <citation type="submission" date="2013-12" db="EMBL/GenBank/DDBJ databases">
        <authorList>
            <person name="Yu Y."/>
            <person name="Lee S."/>
            <person name="de Baynast K."/>
            <person name="Wissotski M."/>
            <person name="Liu L."/>
            <person name="Talag J."/>
            <person name="Goicoechea J."/>
            <person name="Angelova A."/>
            <person name="Jetty R."/>
            <person name="Kudrna D."/>
            <person name="Golser W."/>
            <person name="Rivera L."/>
            <person name="Zhang J."/>
            <person name="Wing R."/>
        </authorList>
    </citation>
    <scope>NUCLEOTIDE SEQUENCE</scope>
</reference>
<feature type="compositionally biased region" description="Basic residues" evidence="1">
    <location>
        <begin position="15"/>
        <end position="24"/>
    </location>
</feature>
<dbReference type="HOGENOM" id="CLU_2888992_0_0_1"/>
<evidence type="ECO:0000256" key="1">
    <source>
        <dbReference type="SAM" id="MobiDB-lite"/>
    </source>
</evidence>
<proteinExistence type="predicted"/>
<keyword evidence="3" id="KW-1185">Reference proteome</keyword>